<reference evidence="2 3" key="1">
    <citation type="submission" date="2019-07" db="EMBL/GenBank/DDBJ databases">
        <title>Whole genome shotgun sequence of Enterococcus villorum NBRC 100699.</title>
        <authorList>
            <person name="Hosoyama A."/>
            <person name="Uohara A."/>
            <person name="Ohji S."/>
            <person name="Ichikawa N."/>
        </authorList>
    </citation>
    <scope>NUCLEOTIDE SEQUENCE [LARGE SCALE GENOMIC DNA]</scope>
    <source>
        <strain evidence="2 3">NBRC 100699</strain>
    </source>
</reference>
<dbReference type="Proteomes" id="UP000321830">
    <property type="component" value="Unassembled WGS sequence"/>
</dbReference>
<dbReference type="Pfam" id="PF16110">
    <property type="entry name" value="DUF4828"/>
    <property type="match status" value="1"/>
</dbReference>
<keyword evidence="1" id="KW-0472">Membrane</keyword>
<protein>
    <submittedName>
        <fullName evidence="2">DUF4828 domain-containing protein</fullName>
    </submittedName>
</protein>
<sequence>MKKRLSYFLGLSLITGVLGSFALYNSKQTKWKKELIEDFSAYCGIWSFQDQHQVTHKLTVIPDFALIIDNKKLETVLIELSEKQLIVQDQYGFHLSIVLETEPVLYDEAEDRYFSLKKAK</sequence>
<dbReference type="EMBL" id="BJWF01000003">
    <property type="protein sequence ID" value="GEL91148.1"/>
    <property type="molecule type" value="Genomic_DNA"/>
</dbReference>
<dbReference type="RefSeq" id="WP_010751473.1">
    <property type="nucleotide sequence ID" value="NZ_BJWF01000003.1"/>
</dbReference>
<dbReference type="AlphaFoldDB" id="A0A511IZF9"/>
<proteinExistence type="predicted"/>
<keyword evidence="1" id="KW-0812">Transmembrane</keyword>
<accession>A0A511IZF9</accession>
<evidence type="ECO:0000313" key="3">
    <source>
        <dbReference type="Proteomes" id="UP000321830"/>
    </source>
</evidence>
<gene>
    <name evidence="2" type="ORF">EVI01_04850</name>
</gene>
<comment type="caution">
    <text evidence="2">The sequence shown here is derived from an EMBL/GenBank/DDBJ whole genome shotgun (WGS) entry which is preliminary data.</text>
</comment>
<dbReference type="InterPro" id="IPR032254">
    <property type="entry name" value="DUF4828"/>
</dbReference>
<organism evidence="2 3">
    <name type="scientific">Enterococcus villorum</name>
    <dbReference type="NCBI Taxonomy" id="112904"/>
    <lineage>
        <taxon>Bacteria</taxon>
        <taxon>Bacillati</taxon>
        <taxon>Bacillota</taxon>
        <taxon>Bacilli</taxon>
        <taxon>Lactobacillales</taxon>
        <taxon>Enterococcaceae</taxon>
        <taxon>Enterococcus</taxon>
    </lineage>
</organism>
<evidence type="ECO:0000313" key="2">
    <source>
        <dbReference type="EMBL" id="GEL91148.1"/>
    </source>
</evidence>
<evidence type="ECO:0000256" key="1">
    <source>
        <dbReference type="SAM" id="Phobius"/>
    </source>
</evidence>
<name>A0A511IZF9_9ENTE</name>
<feature type="transmembrane region" description="Helical" evidence="1">
    <location>
        <begin position="6"/>
        <end position="24"/>
    </location>
</feature>
<keyword evidence="1" id="KW-1133">Transmembrane helix</keyword>